<dbReference type="InterPro" id="IPR004358">
    <property type="entry name" value="Sig_transdc_His_kin-like_C"/>
</dbReference>
<comment type="catalytic activity">
    <reaction evidence="1">
        <text>ATP + protein L-histidine = ADP + protein N-phospho-L-histidine.</text>
        <dbReference type="EC" id="2.7.13.3"/>
    </reaction>
</comment>
<dbReference type="InterPro" id="IPR003594">
    <property type="entry name" value="HATPase_dom"/>
</dbReference>
<dbReference type="InterPro" id="IPR003661">
    <property type="entry name" value="HisK_dim/P_dom"/>
</dbReference>
<evidence type="ECO:0000256" key="5">
    <source>
        <dbReference type="ARBA" id="ARBA00022777"/>
    </source>
</evidence>
<dbReference type="Gene3D" id="3.30.565.10">
    <property type="entry name" value="Histidine kinase-like ATPase, C-terminal domain"/>
    <property type="match status" value="1"/>
</dbReference>
<dbReference type="PROSITE" id="PS50109">
    <property type="entry name" value="HIS_KIN"/>
    <property type="match status" value="1"/>
</dbReference>
<evidence type="ECO:0000256" key="2">
    <source>
        <dbReference type="ARBA" id="ARBA00012438"/>
    </source>
</evidence>
<reference evidence="8 9" key="1">
    <citation type="submission" date="2018-08" db="EMBL/GenBank/DDBJ databases">
        <title>Fibrisoma montanum sp. nov., isolated from Danxia mountain soil.</title>
        <authorList>
            <person name="Huang Y."/>
        </authorList>
    </citation>
    <scope>NUCLEOTIDE SEQUENCE [LARGE SCALE GENOMIC DNA]</scope>
    <source>
        <strain evidence="8 9">HYT19</strain>
    </source>
</reference>
<sequence length="677" mass="75154">MTACLNWCRLPVNTGLKPLPSIPSSNLFHKQVSFFGMTPVFSSPTLPLADVFNASPNGVILLQPIWHVDGTVVDFAFTFINDRAFSKSGLLKGWQAGTTLLDWYAGKGRVGLFDQYVAVFQTGQSIHFSDYQPDEDEWYELTAARVGDQLMITFHDVTQANRALRLMQHQRDLLQTMLDTSPAGIVLYEAIRNDEGQIVDFRYVLTNPTNARVTNQSVAEMTGQLLSVVSPTAFYGDFLQVLVSVTETGVPRQFTFPFEGEGIRGWFESTFVRQADGVLFTFLDITALKDSEQQQELQARLLQTVVDVSQTGISLYRAVRESLPGEEVGSIQDFQVVLSNQQAQQNWGLPAEQSGNLTALGTQPDEPDPSSVLDRFVRVVETGRPETWETRSPVDGRWHKVLVAKADDGVVVASVDITESHLYQQRLEDANAALNRLNEKLQRFSAVASHDLQEPLRKVKFYGDMLLHEYAPTLTEEGVILLKTMREAAERMQRLIDNLLFYARLDAGLADAKPVDLQELVGQVIGDLSLNVQGAAIDVGPLPTVMGDRIQLGQLFQNLVNNALKYRRPDVSLRLQVRADRVTADELPQLLPQPTEPVSDGFWRIVMTDNGIGFEPRHAERIFQSFERLPGRTVGTGLGLAICKQVAENHGGFLTATGEPNQGATFTLYLPKATGEG</sequence>
<feature type="coiled-coil region" evidence="6">
    <location>
        <begin position="420"/>
        <end position="447"/>
    </location>
</feature>
<dbReference type="InterPro" id="IPR036097">
    <property type="entry name" value="HisK_dim/P_sf"/>
</dbReference>
<evidence type="ECO:0000256" key="4">
    <source>
        <dbReference type="ARBA" id="ARBA00022679"/>
    </source>
</evidence>
<dbReference type="PANTHER" id="PTHR43304">
    <property type="entry name" value="PHYTOCHROME-LIKE PROTEIN CPH1"/>
    <property type="match status" value="1"/>
</dbReference>
<accession>A0A418LWY1</accession>
<dbReference type="InterPro" id="IPR052162">
    <property type="entry name" value="Sensor_kinase/Photoreceptor"/>
</dbReference>
<dbReference type="InterPro" id="IPR035965">
    <property type="entry name" value="PAS-like_dom_sf"/>
</dbReference>
<dbReference type="SUPFAM" id="SSF55785">
    <property type="entry name" value="PYP-like sensor domain (PAS domain)"/>
    <property type="match status" value="1"/>
</dbReference>
<dbReference type="SUPFAM" id="SSF55874">
    <property type="entry name" value="ATPase domain of HSP90 chaperone/DNA topoisomerase II/histidine kinase"/>
    <property type="match status" value="1"/>
</dbReference>
<keyword evidence="3" id="KW-0597">Phosphoprotein</keyword>
<dbReference type="AlphaFoldDB" id="A0A418LWY1"/>
<dbReference type="EMBL" id="QXED01000016">
    <property type="protein sequence ID" value="RIV17731.1"/>
    <property type="molecule type" value="Genomic_DNA"/>
</dbReference>
<dbReference type="EC" id="2.7.13.3" evidence="2"/>
<keyword evidence="4" id="KW-0808">Transferase</keyword>
<proteinExistence type="predicted"/>
<organism evidence="8 9">
    <name type="scientific">Fibrisoma montanum</name>
    <dbReference type="NCBI Taxonomy" id="2305895"/>
    <lineage>
        <taxon>Bacteria</taxon>
        <taxon>Pseudomonadati</taxon>
        <taxon>Bacteroidota</taxon>
        <taxon>Cytophagia</taxon>
        <taxon>Cytophagales</taxon>
        <taxon>Spirosomataceae</taxon>
        <taxon>Fibrisoma</taxon>
    </lineage>
</organism>
<keyword evidence="5" id="KW-0418">Kinase</keyword>
<evidence type="ECO:0000256" key="6">
    <source>
        <dbReference type="SAM" id="Coils"/>
    </source>
</evidence>
<dbReference type="SMART" id="SM00388">
    <property type="entry name" value="HisKA"/>
    <property type="match status" value="1"/>
</dbReference>
<evidence type="ECO:0000313" key="9">
    <source>
        <dbReference type="Proteomes" id="UP000283523"/>
    </source>
</evidence>
<dbReference type="Gene3D" id="1.10.287.130">
    <property type="match status" value="1"/>
</dbReference>
<dbReference type="InterPro" id="IPR036890">
    <property type="entry name" value="HATPase_C_sf"/>
</dbReference>
<keyword evidence="9" id="KW-1185">Reference proteome</keyword>
<dbReference type="GO" id="GO:0000155">
    <property type="term" value="F:phosphorelay sensor kinase activity"/>
    <property type="evidence" value="ECO:0007669"/>
    <property type="project" value="InterPro"/>
</dbReference>
<dbReference type="Pfam" id="PF02518">
    <property type="entry name" value="HATPase_c"/>
    <property type="match status" value="1"/>
</dbReference>
<evidence type="ECO:0000259" key="7">
    <source>
        <dbReference type="PROSITE" id="PS50109"/>
    </source>
</evidence>
<dbReference type="Gene3D" id="3.30.450.20">
    <property type="entry name" value="PAS domain"/>
    <property type="match status" value="3"/>
</dbReference>
<dbReference type="SMART" id="SM00387">
    <property type="entry name" value="HATPase_c"/>
    <property type="match status" value="1"/>
</dbReference>
<dbReference type="SUPFAM" id="SSF47384">
    <property type="entry name" value="Homodimeric domain of signal transducing histidine kinase"/>
    <property type="match status" value="1"/>
</dbReference>
<keyword evidence="6" id="KW-0175">Coiled coil</keyword>
<comment type="caution">
    <text evidence="8">The sequence shown here is derived from an EMBL/GenBank/DDBJ whole genome shotgun (WGS) entry which is preliminary data.</text>
</comment>
<name>A0A418LWY1_9BACT</name>
<dbReference type="InterPro" id="IPR005467">
    <property type="entry name" value="His_kinase_dom"/>
</dbReference>
<dbReference type="Pfam" id="PF00512">
    <property type="entry name" value="HisKA"/>
    <property type="match status" value="1"/>
</dbReference>
<evidence type="ECO:0000313" key="8">
    <source>
        <dbReference type="EMBL" id="RIV17731.1"/>
    </source>
</evidence>
<dbReference type="PANTHER" id="PTHR43304:SF1">
    <property type="entry name" value="PAC DOMAIN-CONTAINING PROTEIN"/>
    <property type="match status" value="1"/>
</dbReference>
<dbReference type="PRINTS" id="PR00344">
    <property type="entry name" value="BCTRLSENSOR"/>
</dbReference>
<dbReference type="CDD" id="cd00082">
    <property type="entry name" value="HisKA"/>
    <property type="match status" value="1"/>
</dbReference>
<feature type="domain" description="Histidine kinase" evidence="7">
    <location>
        <begin position="447"/>
        <end position="674"/>
    </location>
</feature>
<evidence type="ECO:0000256" key="1">
    <source>
        <dbReference type="ARBA" id="ARBA00000085"/>
    </source>
</evidence>
<protein>
    <recommendedName>
        <fullName evidence="2">histidine kinase</fullName>
        <ecNumber evidence="2">2.7.13.3</ecNumber>
    </recommendedName>
</protein>
<gene>
    <name evidence="8" type="ORF">DYU11_31305</name>
</gene>
<evidence type="ECO:0000256" key="3">
    <source>
        <dbReference type="ARBA" id="ARBA00022553"/>
    </source>
</evidence>
<dbReference type="Proteomes" id="UP000283523">
    <property type="component" value="Unassembled WGS sequence"/>
</dbReference>